<name>A0AAU9M8Q5_9ASTR</name>
<gene>
    <name evidence="2" type="ORF">LVIROSA_LOCUS9273</name>
</gene>
<sequence>MVAEDHVAPYGSNLSLSVEVADDDDDDDDDGNDDDHNDDDDNDVNFRFFVPPKELVNEAVITPAETKSVINIFKQPNNPTPEQMEALVKELQSNARKPPQAVSVTFESPSENDKDEPNASLMPKKRRQRDPRSGVLITKPVREDVQSLIVEPAQVLEVVQSPITEPPQNDRDEQGPIFDEDFLVDEEVFSSGSSSDPPRPEHDVTSIKLAKLLAFQDSIPQSRGNESIEKDLLIGKLDVRVSKLEKENSHKNKQISKLQANLGGLTAFYFDLKDKLIRKFGDKVQMSSSDDGNAPEASKRVVISLAPDSNIDQFVFLPSYS</sequence>
<proteinExistence type="predicted"/>
<reference evidence="2 3" key="1">
    <citation type="submission" date="2022-01" db="EMBL/GenBank/DDBJ databases">
        <authorList>
            <person name="Xiong W."/>
            <person name="Schranz E."/>
        </authorList>
    </citation>
    <scope>NUCLEOTIDE SEQUENCE [LARGE SCALE GENOMIC DNA]</scope>
</reference>
<dbReference type="EMBL" id="CAKMRJ010001112">
    <property type="protein sequence ID" value="CAH1421901.1"/>
    <property type="molecule type" value="Genomic_DNA"/>
</dbReference>
<dbReference type="AlphaFoldDB" id="A0AAU9M8Q5"/>
<protein>
    <submittedName>
        <fullName evidence="2">Uncharacterized protein</fullName>
    </submittedName>
</protein>
<evidence type="ECO:0000256" key="1">
    <source>
        <dbReference type="SAM" id="MobiDB-lite"/>
    </source>
</evidence>
<organism evidence="2 3">
    <name type="scientific">Lactuca virosa</name>
    <dbReference type="NCBI Taxonomy" id="75947"/>
    <lineage>
        <taxon>Eukaryota</taxon>
        <taxon>Viridiplantae</taxon>
        <taxon>Streptophyta</taxon>
        <taxon>Embryophyta</taxon>
        <taxon>Tracheophyta</taxon>
        <taxon>Spermatophyta</taxon>
        <taxon>Magnoliopsida</taxon>
        <taxon>eudicotyledons</taxon>
        <taxon>Gunneridae</taxon>
        <taxon>Pentapetalae</taxon>
        <taxon>asterids</taxon>
        <taxon>campanulids</taxon>
        <taxon>Asterales</taxon>
        <taxon>Asteraceae</taxon>
        <taxon>Cichorioideae</taxon>
        <taxon>Cichorieae</taxon>
        <taxon>Lactucinae</taxon>
        <taxon>Lactuca</taxon>
    </lineage>
</organism>
<keyword evidence="3" id="KW-1185">Reference proteome</keyword>
<evidence type="ECO:0000313" key="2">
    <source>
        <dbReference type="EMBL" id="CAH1421901.1"/>
    </source>
</evidence>
<evidence type="ECO:0000313" key="3">
    <source>
        <dbReference type="Proteomes" id="UP001157418"/>
    </source>
</evidence>
<comment type="caution">
    <text evidence="2">The sequence shown here is derived from an EMBL/GenBank/DDBJ whole genome shotgun (WGS) entry which is preliminary data.</text>
</comment>
<feature type="compositionally biased region" description="Acidic residues" evidence="1">
    <location>
        <begin position="20"/>
        <end position="43"/>
    </location>
</feature>
<feature type="region of interest" description="Disordered" evidence="1">
    <location>
        <begin position="1"/>
        <end position="46"/>
    </location>
</feature>
<feature type="region of interest" description="Disordered" evidence="1">
    <location>
        <begin position="92"/>
        <end position="138"/>
    </location>
</feature>
<dbReference type="Proteomes" id="UP001157418">
    <property type="component" value="Unassembled WGS sequence"/>
</dbReference>
<accession>A0AAU9M8Q5</accession>